<feature type="signal peptide" evidence="1">
    <location>
        <begin position="1"/>
        <end position="20"/>
    </location>
</feature>
<sequence length="397" mass="42766">MPLRLLFLLTTLCLAASAFSADFRAGFAEVEITPQPGDTLSLLGGGSGAVESIGDPLYIQAAVLADGRHKIALVSADLLVLREADFIAVRQQLQQRGFDHVLIAATHTHGGYFPDPMLDAVRAKLIHSVETAGSRLQPVTIGATEIAIDEAYNRRIIANERVEMLWSNPDRIPNRDVDNTLGVIHLRDKGKRPFLTIFNYSAHPVVTMDLERAVVSADYPGSLRASFEQNVGGRAMFFLGAAGDVNPYRADTKPFAAAQAEARRLGQALSRGAARAIQALDQFSSEGHFRFDTLQFDDPAAEVGLLLLTPRIALASFPGEYFDALGKRLKRDSPVEFTFFVGMSNGDIRYVPTAADALLGGYGAEKPSSVVSGNTGELQIQAAIDGLKTLSRPPGSE</sequence>
<accession>A0A1M4XFJ6</accession>
<evidence type="ECO:0008006" key="4">
    <source>
        <dbReference type="Google" id="ProtNLM"/>
    </source>
</evidence>
<evidence type="ECO:0000256" key="1">
    <source>
        <dbReference type="SAM" id="SignalP"/>
    </source>
</evidence>
<keyword evidence="3" id="KW-1185">Reference proteome</keyword>
<dbReference type="EMBL" id="FQVA01000001">
    <property type="protein sequence ID" value="SHE92181.1"/>
    <property type="molecule type" value="Genomic_DNA"/>
</dbReference>
<evidence type="ECO:0000313" key="3">
    <source>
        <dbReference type="Proteomes" id="UP000184170"/>
    </source>
</evidence>
<protein>
    <recommendedName>
        <fullName evidence="4">Neutral/alkaline non-lysosomal ceramidase, N-terminal</fullName>
    </recommendedName>
</protein>
<reference evidence="3" key="1">
    <citation type="submission" date="2016-11" db="EMBL/GenBank/DDBJ databases">
        <authorList>
            <person name="Varghese N."/>
            <person name="Submissions S."/>
        </authorList>
    </citation>
    <scope>NUCLEOTIDE SEQUENCE [LARGE SCALE GENOMIC DNA]</scope>
    <source>
        <strain evidence="3">CGMCC 1.7063</strain>
    </source>
</reference>
<evidence type="ECO:0000313" key="2">
    <source>
        <dbReference type="EMBL" id="SHE92181.1"/>
    </source>
</evidence>
<dbReference type="Proteomes" id="UP000184170">
    <property type="component" value="Unassembled WGS sequence"/>
</dbReference>
<gene>
    <name evidence="2" type="ORF">SAMN04487965_0953</name>
</gene>
<dbReference type="AlphaFoldDB" id="A0A1M4XFJ6"/>
<organism evidence="2 3">
    <name type="scientific">Microbulbifer donghaiensis</name>
    <dbReference type="NCBI Taxonomy" id="494016"/>
    <lineage>
        <taxon>Bacteria</taxon>
        <taxon>Pseudomonadati</taxon>
        <taxon>Pseudomonadota</taxon>
        <taxon>Gammaproteobacteria</taxon>
        <taxon>Cellvibrionales</taxon>
        <taxon>Microbulbiferaceae</taxon>
        <taxon>Microbulbifer</taxon>
    </lineage>
</organism>
<keyword evidence="1" id="KW-0732">Signal</keyword>
<dbReference type="OrthoDB" id="622550at2"/>
<dbReference type="RefSeq" id="WP_073272137.1">
    <property type="nucleotide sequence ID" value="NZ_FQVA01000001.1"/>
</dbReference>
<proteinExistence type="predicted"/>
<dbReference type="STRING" id="494016.SAMN04487965_0953"/>
<name>A0A1M4XFJ6_9GAMM</name>
<feature type="chain" id="PRO_5012883514" description="Neutral/alkaline non-lysosomal ceramidase, N-terminal" evidence="1">
    <location>
        <begin position="21"/>
        <end position="397"/>
    </location>
</feature>